<reference evidence="2" key="2">
    <citation type="journal article" date="2022" name="Microbiol. Resour. Announc.">
        <title>Metagenome Sequencing to Explore Phylogenomics of Terrestrial Cyanobacteria.</title>
        <authorList>
            <person name="Ward R.D."/>
            <person name="Stajich J.E."/>
            <person name="Johansen J.R."/>
            <person name="Huntemann M."/>
            <person name="Clum A."/>
            <person name="Foster B."/>
            <person name="Foster B."/>
            <person name="Roux S."/>
            <person name="Palaniappan K."/>
            <person name="Varghese N."/>
            <person name="Mukherjee S."/>
            <person name="Reddy T.B.K."/>
            <person name="Daum C."/>
            <person name="Copeland A."/>
            <person name="Chen I.A."/>
            <person name="Ivanova N.N."/>
            <person name="Kyrpides N.C."/>
            <person name="Shapiro N."/>
            <person name="Eloe-Fadrosh E.A."/>
            <person name="Pietrasiak N."/>
        </authorList>
    </citation>
    <scope>NUCLEOTIDE SEQUENCE</scope>
    <source>
        <strain evidence="2">CPER-KK1</strain>
    </source>
</reference>
<name>A0A951PPR8_9CYAN</name>
<organism evidence="2 3">
    <name type="scientific">Symplocastrum torsivum CPER-KK1</name>
    <dbReference type="NCBI Taxonomy" id="450513"/>
    <lineage>
        <taxon>Bacteria</taxon>
        <taxon>Bacillati</taxon>
        <taxon>Cyanobacteriota</taxon>
        <taxon>Cyanophyceae</taxon>
        <taxon>Oscillatoriophycideae</taxon>
        <taxon>Oscillatoriales</taxon>
        <taxon>Microcoleaceae</taxon>
        <taxon>Symplocastrum</taxon>
    </lineage>
</organism>
<evidence type="ECO:0000313" key="2">
    <source>
        <dbReference type="EMBL" id="MBW4547398.1"/>
    </source>
</evidence>
<evidence type="ECO:0000313" key="3">
    <source>
        <dbReference type="Proteomes" id="UP000753908"/>
    </source>
</evidence>
<dbReference type="AlphaFoldDB" id="A0A951PPR8"/>
<evidence type="ECO:0000256" key="1">
    <source>
        <dbReference type="SAM" id="MobiDB-lite"/>
    </source>
</evidence>
<reference evidence="2" key="1">
    <citation type="submission" date="2021-05" db="EMBL/GenBank/DDBJ databases">
        <authorList>
            <person name="Pietrasiak N."/>
            <person name="Ward R."/>
            <person name="Stajich J.E."/>
            <person name="Kurbessoian T."/>
        </authorList>
    </citation>
    <scope>NUCLEOTIDE SEQUENCE</scope>
    <source>
        <strain evidence="2">CPER-KK1</strain>
    </source>
</reference>
<feature type="region of interest" description="Disordered" evidence="1">
    <location>
        <begin position="1"/>
        <end position="21"/>
    </location>
</feature>
<comment type="caution">
    <text evidence="2">The sequence shown here is derived from an EMBL/GenBank/DDBJ whole genome shotgun (WGS) entry which is preliminary data.</text>
</comment>
<gene>
    <name evidence="2" type="ORF">KME25_23600</name>
</gene>
<accession>A0A951PPR8</accession>
<dbReference type="EMBL" id="JAHHIF010000040">
    <property type="protein sequence ID" value="MBW4547398.1"/>
    <property type="molecule type" value="Genomic_DNA"/>
</dbReference>
<dbReference type="Proteomes" id="UP000753908">
    <property type="component" value="Unassembled WGS sequence"/>
</dbReference>
<proteinExistence type="predicted"/>
<protein>
    <submittedName>
        <fullName evidence="2">Uncharacterized protein</fullName>
    </submittedName>
</protein>
<sequence>MHKSEKGEAFADKNPDFTDKSGRKCFALQLKIDFCKRSIIQILTRYTVARFFHRQDAEDHRRFLNRFMPAAEFEVLFDVPNKQLQLTTDQEEDLNQILN</sequence>